<evidence type="ECO:0000256" key="10">
    <source>
        <dbReference type="ARBA" id="ARBA00023180"/>
    </source>
</evidence>
<keyword evidence="5 11" id="KW-0106">Calcium</keyword>
<dbReference type="Proteomes" id="UP000252519">
    <property type="component" value="Unassembled WGS sequence"/>
</dbReference>
<dbReference type="GO" id="GO:0048513">
    <property type="term" value="P:animal organ development"/>
    <property type="evidence" value="ECO:0007669"/>
    <property type="project" value="UniProtKB-ARBA"/>
</dbReference>
<dbReference type="PRINTS" id="PR00205">
    <property type="entry name" value="CADHERIN"/>
</dbReference>
<organism evidence="13 14">
    <name type="scientific">Ancylostoma caninum</name>
    <name type="common">Dog hookworm</name>
    <dbReference type="NCBI Taxonomy" id="29170"/>
    <lineage>
        <taxon>Eukaryota</taxon>
        <taxon>Metazoa</taxon>
        <taxon>Ecdysozoa</taxon>
        <taxon>Nematoda</taxon>
        <taxon>Chromadorea</taxon>
        <taxon>Rhabditida</taxon>
        <taxon>Rhabditina</taxon>
        <taxon>Rhabditomorpha</taxon>
        <taxon>Strongyloidea</taxon>
        <taxon>Ancylostomatidae</taxon>
        <taxon>Ancylostomatinae</taxon>
        <taxon>Ancylostoma</taxon>
    </lineage>
</organism>
<dbReference type="Pfam" id="PF00028">
    <property type="entry name" value="Cadherin"/>
    <property type="match status" value="4"/>
</dbReference>
<dbReference type="Pfam" id="PF25374">
    <property type="entry name" value="Cadherin_FAT4_N"/>
    <property type="match status" value="1"/>
</dbReference>
<comment type="caution">
    <text evidence="13">The sequence shown here is derived from an EMBL/GenBank/DDBJ whole genome shotgun (WGS) entry which is preliminary data.</text>
</comment>
<keyword evidence="8" id="KW-0472">Membrane</keyword>
<dbReference type="SUPFAM" id="SSF49313">
    <property type="entry name" value="Cadherin-like"/>
    <property type="match status" value="10"/>
</dbReference>
<dbReference type="EMBL" id="JOJR01000922">
    <property type="protein sequence ID" value="RCN33443.1"/>
    <property type="molecule type" value="Genomic_DNA"/>
</dbReference>
<dbReference type="PANTHER" id="PTHR24025">
    <property type="entry name" value="DESMOGLEIN FAMILY MEMBER"/>
    <property type="match status" value="1"/>
</dbReference>
<evidence type="ECO:0000256" key="5">
    <source>
        <dbReference type="ARBA" id="ARBA00022837"/>
    </source>
</evidence>
<evidence type="ECO:0000313" key="14">
    <source>
        <dbReference type="Proteomes" id="UP000252519"/>
    </source>
</evidence>
<evidence type="ECO:0000256" key="4">
    <source>
        <dbReference type="ARBA" id="ARBA00022737"/>
    </source>
</evidence>
<evidence type="ECO:0000256" key="7">
    <source>
        <dbReference type="ARBA" id="ARBA00022989"/>
    </source>
</evidence>
<feature type="domain" description="Cadherin" evidence="12">
    <location>
        <begin position="609"/>
        <end position="701"/>
    </location>
</feature>
<dbReference type="OrthoDB" id="6252479at2759"/>
<dbReference type="InterPro" id="IPR015919">
    <property type="entry name" value="Cadherin-like_sf"/>
</dbReference>
<evidence type="ECO:0000256" key="9">
    <source>
        <dbReference type="ARBA" id="ARBA00023157"/>
    </source>
</evidence>
<keyword evidence="14" id="KW-1185">Reference proteome</keyword>
<feature type="domain" description="Cadherin" evidence="12">
    <location>
        <begin position="84"/>
        <end position="205"/>
    </location>
</feature>
<dbReference type="CDD" id="cd11304">
    <property type="entry name" value="Cadherin_repeat"/>
    <property type="match status" value="9"/>
</dbReference>
<dbReference type="GO" id="GO:0005911">
    <property type="term" value="C:cell-cell junction"/>
    <property type="evidence" value="ECO:0007669"/>
    <property type="project" value="TreeGrafter"/>
</dbReference>
<feature type="domain" description="Cadherin" evidence="12">
    <location>
        <begin position="20"/>
        <end position="83"/>
    </location>
</feature>
<evidence type="ECO:0000256" key="1">
    <source>
        <dbReference type="ARBA" id="ARBA00004167"/>
    </source>
</evidence>
<dbReference type="STRING" id="29170.A0A368FMS9"/>
<reference evidence="13 14" key="1">
    <citation type="submission" date="2014-10" db="EMBL/GenBank/DDBJ databases">
        <title>Draft genome of the hookworm Ancylostoma caninum.</title>
        <authorList>
            <person name="Mitreva M."/>
        </authorList>
    </citation>
    <scope>NUCLEOTIDE SEQUENCE [LARGE SCALE GENOMIC DNA]</scope>
    <source>
        <strain evidence="13 14">Baltimore</strain>
    </source>
</reference>
<evidence type="ECO:0000256" key="2">
    <source>
        <dbReference type="ARBA" id="ARBA00022536"/>
    </source>
</evidence>
<keyword evidence="9" id="KW-1015">Disulfide bond</keyword>
<keyword evidence="4" id="KW-0677">Repeat</keyword>
<dbReference type="PROSITE" id="PS00232">
    <property type="entry name" value="CADHERIN_1"/>
    <property type="match status" value="3"/>
</dbReference>
<dbReference type="InterPro" id="IPR050971">
    <property type="entry name" value="Cadherin-domain_protein"/>
</dbReference>
<dbReference type="SMART" id="SM00112">
    <property type="entry name" value="CA"/>
    <property type="match status" value="8"/>
</dbReference>
<dbReference type="InterPro" id="IPR020894">
    <property type="entry name" value="Cadherin_CS"/>
</dbReference>
<dbReference type="GO" id="GO:0001736">
    <property type="term" value="P:establishment of planar polarity"/>
    <property type="evidence" value="ECO:0007669"/>
    <property type="project" value="UniProtKB-ARBA"/>
</dbReference>
<dbReference type="GO" id="GO:0005509">
    <property type="term" value="F:calcium ion binding"/>
    <property type="evidence" value="ECO:0007669"/>
    <property type="project" value="UniProtKB-UniRule"/>
</dbReference>
<feature type="domain" description="Cadherin" evidence="12">
    <location>
        <begin position="493"/>
        <end position="597"/>
    </location>
</feature>
<keyword evidence="3" id="KW-0812">Transmembrane</keyword>
<evidence type="ECO:0000259" key="12">
    <source>
        <dbReference type="PROSITE" id="PS50268"/>
    </source>
</evidence>
<accession>A0A368FMS9</accession>
<feature type="domain" description="Cadherin" evidence="12">
    <location>
        <begin position="398"/>
        <end position="492"/>
    </location>
</feature>
<feature type="domain" description="Cadherin" evidence="12">
    <location>
        <begin position="204"/>
        <end position="322"/>
    </location>
</feature>
<sequence length="1317" mass="143521">MIADAPIGTRVGRIQLVPGFSYKVSGVNQYFDFDTATGWITVRSTVDRERCNGSVDLLLVATPPSIIHVVVIVLDINDHAPEFPVPFQNVSLVESSAIGTRIPLLPATDPDAGLNGTVVEYGIENAVDEFDLIYENPGLLYLEVRQPLDRESKQLVVMNISAKDGGIPARLVHVRTLQPCKFPLRTGYTTVYVEILDVNDNAPTFSSRELEVKWNGLAATPIATLHATDADHGRNGEIVYSIPGAESEQFRIEGSQVFAQKDAPACCVSPPCSVCFISVKATDRGIPPLHPSTVDFALIESGATAGKTIAVLTVTDEDGPLLDSSPVSIESGNEDGVFDLNVQKHFSILKLAKNAENIDRSEYDLRFVATDGQLPERKTRKTLKVFNGAKLTTSPVVVERELSTSIPENSPVGTFISQVHTNSSGCRFALLTVNYRLFSISGIITTPATFDVNNASTYTLEIMVQLPPPSVQSVISTVTVTIMDVNDHAPAFTGLPNRLSISEDTPVGTAVLAIKASDADRGENSRVTYRLMNDRASEFLSIDKHSGKAALRKTVDFEKIQRFDMEIEACDNGTPKLCSTADFPVLVEDVNDNSPEFPCPTVHTVLPVSSPPGTVVATVFAEDRDAGTAGRVYYALLDAITGFSIDRSTGLIRTTEKLLDKEYRIRIGAMDGNGVMSTNNATVTLLTRNGNPLKWTAGPEAIELKSSAVAGDVLATYGTNPPSSIQTTSSLLSIDGQGRLTITSPIPIDIDRFYALLIARSGDVSISKCVQIRMIRDLPAPAFPKKTISMKLARNSPLGMEIIKVDPGVPSEFKTDCRWLRVDNTGVVSIKELIDKSIDSVQCAVEAWDSMGRRDALKMHITLERTEEPLRLNATYNLHVNEGTRPGAVLMALATDPIYLFRTTLDTPIGVFPDGTVYVKREILKGNADVISVPVTATHRHRNNTYTTTLHVYIDDVNNHAPLCPERNQFLIREDAGLGSIIGFLNATDEDSGLNGVVGYRLPDSEDLLRVGTSTGKVSSATVFDAETLNSIEFKYEVFDHGSPPNTAICNATVFIVDVNDNAPAFEQRFYTSKVDINVLSDNHTIAIVKAVDRDVDDKLTYRLVNYQHLFEINSTSGEISRKGQLRGDSRFNVSIAAIDSGGKRAETFLLVSTSTDNELHPVFDKQAEPFRIPRSTEIGDIVGRVRAVAGSHVIKYHIPDHRFDIDSWGNVILTGQLDAQGSHDIVVTASIPFRNATTMLKMVVAPDSHAGKGIFRIEENSAPKVITKLDDGYHVLLTVPASTAFAVKERELVLTSPLDRESSSSYQILVGNERYE</sequence>
<name>A0A368FMS9_ANCCA</name>
<dbReference type="GO" id="GO:0048589">
    <property type="term" value="P:developmental growth"/>
    <property type="evidence" value="ECO:0007669"/>
    <property type="project" value="UniProtKB-ARBA"/>
</dbReference>
<dbReference type="PANTHER" id="PTHR24025:SF23">
    <property type="entry name" value="NEURAL-CADHERIN"/>
    <property type="match status" value="1"/>
</dbReference>
<dbReference type="FunFam" id="2.60.40.60:FF:000039">
    <property type="entry name" value="FAT atypical cadherin 3"/>
    <property type="match status" value="1"/>
</dbReference>
<dbReference type="GO" id="GO:0007156">
    <property type="term" value="P:homophilic cell adhesion via plasma membrane adhesion molecules"/>
    <property type="evidence" value="ECO:0007669"/>
    <property type="project" value="InterPro"/>
</dbReference>
<keyword evidence="6" id="KW-0130">Cell adhesion</keyword>
<dbReference type="GO" id="GO:0005886">
    <property type="term" value="C:plasma membrane"/>
    <property type="evidence" value="ECO:0007669"/>
    <property type="project" value="InterPro"/>
</dbReference>
<evidence type="ECO:0000313" key="13">
    <source>
        <dbReference type="EMBL" id="RCN33443.1"/>
    </source>
</evidence>
<dbReference type="GO" id="GO:0007163">
    <property type="term" value="P:establishment or maintenance of cell polarity"/>
    <property type="evidence" value="ECO:0007669"/>
    <property type="project" value="UniProtKB-ARBA"/>
</dbReference>
<comment type="subcellular location">
    <subcellularLocation>
        <location evidence="1">Membrane</location>
        <topology evidence="1">Single-pass membrane protein</topology>
    </subcellularLocation>
</comment>
<dbReference type="PROSITE" id="PS50268">
    <property type="entry name" value="CADHERIN_2"/>
    <property type="match status" value="8"/>
</dbReference>
<evidence type="ECO:0000256" key="3">
    <source>
        <dbReference type="ARBA" id="ARBA00022692"/>
    </source>
</evidence>
<dbReference type="Gene3D" id="2.60.40.60">
    <property type="entry name" value="Cadherins"/>
    <property type="match status" value="9"/>
</dbReference>
<keyword evidence="10" id="KW-0325">Glycoprotein</keyword>
<keyword evidence="2" id="KW-0245">EGF-like domain</keyword>
<proteinExistence type="predicted"/>
<feature type="domain" description="Cadherin" evidence="12">
    <location>
        <begin position="964"/>
        <end position="1066"/>
    </location>
</feature>
<dbReference type="InterPro" id="IPR002126">
    <property type="entry name" value="Cadherin-like_dom"/>
</dbReference>
<evidence type="ECO:0000256" key="6">
    <source>
        <dbReference type="ARBA" id="ARBA00022889"/>
    </source>
</evidence>
<evidence type="ECO:0000256" key="11">
    <source>
        <dbReference type="PROSITE-ProRule" id="PRU00043"/>
    </source>
</evidence>
<keyword evidence="7" id="KW-1133">Transmembrane helix</keyword>
<gene>
    <name evidence="13" type="ORF">ANCCAN_20726</name>
</gene>
<evidence type="ECO:0000256" key="8">
    <source>
        <dbReference type="ARBA" id="ARBA00023136"/>
    </source>
</evidence>
<protein>
    <submittedName>
        <fullName evidence="13">Cadherin domain protein</fullName>
    </submittedName>
</protein>
<feature type="domain" description="Cadherin" evidence="12">
    <location>
        <begin position="1067"/>
        <end position="1164"/>
    </location>
</feature>